<comment type="similarity">
    <text evidence="3">Belongs to the Nudix hydrolase family. RppH subfamily.</text>
</comment>
<sequence length="182" mass="20944">MRSARGSQARKDLPYRSCVGVMLINKNGLVFIGRRHTESDATSDGYAWQMPQGGIDPGEEPYQAALRELYEETSVRSVSLLAEAPEWYAYDLPSMVAGRAWRGRYRGQNQKWFAFRFEGDDSEINIHRPGGGGHRPEFDEWRWEEMHQLPELIIPFKRPVYEKVVVDFSPFSSRSLQTQANS</sequence>
<dbReference type="CDD" id="cd03671">
    <property type="entry name" value="NUDIX_Ap4A_hydrolase_plant_like"/>
    <property type="match status" value="1"/>
</dbReference>
<proteinExistence type="inferred from homology"/>
<keyword evidence="2 3" id="KW-0378">Hydrolase</keyword>
<dbReference type="HAMAP" id="MF_00298">
    <property type="entry name" value="Nudix_RppH"/>
    <property type="match status" value="1"/>
</dbReference>
<dbReference type="GO" id="GO:0034432">
    <property type="term" value="F:bis(5'-adenosyl)-pentaphosphatase activity"/>
    <property type="evidence" value="ECO:0007669"/>
    <property type="project" value="TreeGrafter"/>
</dbReference>
<reference evidence="5" key="1">
    <citation type="submission" date="2016-07" db="EMBL/GenBank/DDBJ databases">
        <title>Microvirga ossetica sp. nov. a new species of rhizobia isolated from root nodules of the legume species Vicia alpestris Steven originated from North Ossetia region in the Caucasus.</title>
        <authorList>
            <person name="Safronova V.I."/>
            <person name="Kuznetsova I.G."/>
            <person name="Sazanova A.L."/>
            <person name="Belimov A."/>
            <person name="Andronov E."/>
            <person name="Osledkin Y.S."/>
            <person name="Onishchuk O.P."/>
            <person name="Kurchak O.N."/>
            <person name="Shaposhnikov A.I."/>
            <person name="Willems A."/>
            <person name="Tikhonovich I.A."/>
        </authorList>
    </citation>
    <scope>NUCLEOTIDE SEQUENCE [LARGE SCALE GENOMIC DNA]</scope>
    <source>
        <strain evidence="5">V5/3M</strain>
    </source>
</reference>
<dbReference type="GO" id="GO:0008893">
    <property type="term" value="F:guanosine-3',5'-bis(diphosphate) 3'-diphosphatase activity"/>
    <property type="evidence" value="ECO:0007669"/>
    <property type="project" value="TreeGrafter"/>
</dbReference>
<dbReference type="EMBL" id="CP016616">
    <property type="protein sequence ID" value="ANY78471.1"/>
    <property type="molecule type" value="Genomic_DNA"/>
</dbReference>
<dbReference type="PRINTS" id="PR00502">
    <property type="entry name" value="NUDIXFAMILY"/>
</dbReference>
<feature type="domain" description="Nudix hydrolase" evidence="4">
    <location>
        <begin position="14"/>
        <end position="166"/>
    </location>
</feature>
<dbReference type="NCBIfam" id="NF001938">
    <property type="entry name" value="PRK00714.1-5"/>
    <property type="match status" value="1"/>
</dbReference>
<evidence type="ECO:0000256" key="3">
    <source>
        <dbReference type="HAMAP-Rule" id="MF_00298"/>
    </source>
</evidence>
<evidence type="ECO:0000313" key="5">
    <source>
        <dbReference type="EMBL" id="ANY78471.1"/>
    </source>
</evidence>
<evidence type="ECO:0000256" key="2">
    <source>
        <dbReference type="ARBA" id="ARBA00022801"/>
    </source>
</evidence>
<evidence type="ECO:0000259" key="4">
    <source>
        <dbReference type="PROSITE" id="PS51462"/>
    </source>
</evidence>
<evidence type="ECO:0000256" key="1">
    <source>
        <dbReference type="ARBA" id="ARBA00001936"/>
    </source>
</evidence>
<comment type="cofactor">
    <cofactor evidence="1">
        <name>Mn(2+)</name>
        <dbReference type="ChEBI" id="CHEBI:29035"/>
    </cofactor>
</comment>
<dbReference type="GO" id="GO:0019693">
    <property type="term" value="P:ribose phosphate metabolic process"/>
    <property type="evidence" value="ECO:0007669"/>
    <property type="project" value="TreeGrafter"/>
</dbReference>
<dbReference type="InterPro" id="IPR015797">
    <property type="entry name" value="NUDIX_hydrolase-like_dom_sf"/>
</dbReference>
<organism evidence="5">
    <name type="scientific">Microvirga ossetica</name>
    <dbReference type="NCBI Taxonomy" id="1882682"/>
    <lineage>
        <taxon>Bacteria</taxon>
        <taxon>Pseudomonadati</taxon>
        <taxon>Pseudomonadota</taxon>
        <taxon>Alphaproteobacteria</taxon>
        <taxon>Hyphomicrobiales</taxon>
        <taxon>Methylobacteriaceae</taxon>
        <taxon>Microvirga</taxon>
    </lineage>
</organism>
<dbReference type="KEGG" id="moc:BB934_09700"/>
<dbReference type="EC" id="3.6.1.-" evidence="3"/>
<dbReference type="OrthoDB" id="9816040at2"/>
<dbReference type="RefSeq" id="WP_099509463.1">
    <property type="nucleotide sequence ID" value="NZ_CP016616.1"/>
</dbReference>
<protein>
    <recommendedName>
        <fullName evidence="3">RNA pyrophosphohydrolase</fullName>
        <ecNumber evidence="3">3.6.1.-</ecNumber>
    </recommendedName>
    <alternativeName>
        <fullName evidence="3">(Di)nucleoside polyphosphate hydrolase</fullName>
    </alternativeName>
</protein>
<dbReference type="Gene3D" id="3.90.79.10">
    <property type="entry name" value="Nucleoside Triphosphate Pyrophosphohydrolase"/>
    <property type="match status" value="1"/>
</dbReference>
<dbReference type="GO" id="GO:0006753">
    <property type="term" value="P:nucleoside phosphate metabolic process"/>
    <property type="evidence" value="ECO:0007669"/>
    <property type="project" value="TreeGrafter"/>
</dbReference>
<dbReference type="SUPFAM" id="SSF55811">
    <property type="entry name" value="Nudix"/>
    <property type="match status" value="1"/>
</dbReference>
<comment type="function">
    <text evidence="3">Accelerates the degradation of transcripts by removing pyrophosphate from the 5'-end of triphosphorylated RNA, leading to a more labile monophosphorylated state that can stimulate subsequent ribonuclease cleavage.</text>
</comment>
<comment type="cofactor">
    <cofactor evidence="3">
        <name>a divalent metal cation</name>
        <dbReference type="ChEBI" id="CHEBI:60240"/>
    </cofactor>
</comment>
<dbReference type="InterPro" id="IPR000086">
    <property type="entry name" value="NUDIX_hydrolase_dom"/>
</dbReference>
<feature type="short sequence motif" description="Nudix box" evidence="3">
    <location>
        <begin position="53"/>
        <end position="74"/>
    </location>
</feature>
<dbReference type="PANTHER" id="PTHR11839">
    <property type="entry name" value="UDP/ADP-SUGAR PYROPHOSPHATASE"/>
    <property type="match status" value="1"/>
</dbReference>
<dbReference type="InterPro" id="IPR022927">
    <property type="entry name" value="RppH"/>
</dbReference>
<dbReference type="InterPro" id="IPR020476">
    <property type="entry name" value="Nudix_hydrolase"/>
</dbReference>
<dbReference type="PROSITE" id="PS51462">
    <property type="entry name" value="NUDIX"/>
    <property type="match status" value="1"/>
</dbReference>
<gene>
    <name evidence="3" type="primary">rppH</name>
    <name evidence="3" type="synonym">nudH</name>
    <name evidence="5" type="ORF">BB934_09700</name>
</gene>
<dbReference type="Pfam" id="PF00293">
    <property type="entry name" value="NUDIX"/>
    <property type="match status" value="1"/>
</dbReference>
<dbReference type="PANTHER" id="PTHR11839:SF22">
    <property type="entry name" value="NUDIX HYDROLASE 26, CHLOROPLASTIC"/>
    <property type="match status" value="1"/>
</dbReference>
<name>A0A1B2EER1_9HYPH</name>
<dbReference type="AlphaFoldDB" id="A0A1B2EER1"/>
<accession>A0A1B2EER1</accession>